<dbReference type="GO" id="GO:0016740">
    <property type="term" value="F:transferase activity"/>
    <property type="evidence" value="ECO:0007669"/>
    <property type="project" value="UniProtKB-KW"/>
</dbReference>
<feature type="domain" description="Phosphoribosyltransferase" evidence="1">
    <location>
        <begin position="39"/>
        <end position="197"/>
    </location>
</feature>
<accession>A0A7Y7LYG9</accession>
<dbReference type="InterPro" id="IPR029057">
    <property type="entry name" value="PRTase-like"/>
</dbReference>
<dbReference type="InterPro" id="IPR000836">
    <property type="entry name" value="PRTase_dom"/>
</dbReference>
<evidence type="ECO:0000259" key="1">
    <source>
        <dbReference type="Pfam" id="PF00156"/>
    </source>
</evidence>
<dbReference type="AlphaFoldDB" id="A0A7Y7LYG9"/>
<dbReference type="Gene3D" id="3.30.1310.20">
    <property type="entry name" value="PRTase-like"/>
    <property type="match status" value="1"/>
</dbReference>
<comment type="caution">
    <text evidence="2">The sequence shown here is derived from an EMBL/GenBank/DDBJ whole genome shotgun (WGS) entry which is preliminary data.</text>
</comment>
<dbReference type="Gene3D" id="3.40.50.2020">
    <property type="match status" value="1"/>
</dbReference>
<name>A0A7Y7LYG9_9MICC</name>
<sequence>MGYSAEPRPWQPFLDRNDAGSRLGRALRPPAGSVRGGALVLGLARGGVPVAAGVARALGLPLGVLVVRKLGVPGSPEVAFGAVATYAGTTAGTHLDRTVRELRRHGYGAEELDQVERDERAELARRQALYARGTQEPVAGRTVLLCDDGLATGATMRAAVTLMRDAGAAEVLACVPAAPRQVCAELLDVADRVVCLQPWPTLRAVSEAYLRFGQVGDAEVLALLGGSGPPSYGPGDAGPQPGQ</sequence>
<protein>
    <submittedName>
        <fullName evidence="2">Phosphoribosyl transferase</fullName>
    </submittedName>
</protein>
<reference evidence="2 3" key="1">
    <citation type="submission" date="2020-02" db="EMBL/GenBank/DDBJ databases">
        <title>Genome sequence of strain AETb3-4.</title>
        <authorList>
            <person name="Gao J."/>
            <person name="Zhang X."/>
        </authorList>
    </citation>
    <scope>NUCLEOTIDE SEQUENCE [LARGE SCALE GENOMIC DNA]</scope>
    <source>
        <strain evidence="2 3">AETb3-4</strain>
    </source>
</reference>
<evidence type="ECO:0000313" key="3">
    <source>
        <dbReference type="Proteomes" id="UP000543556"/>
    </source>
</evidence>
<dbReference type="SUPFAM" id="SSF53271">
    <property type="entry name" value="PRTase-like"/>
    <property type="match status" value="1"/>
</dbReference>
<dbReference type="RefSeq" id="WP_176633731.1">
    <property type="nucleotide sequence ID" value="NZ_JAAMFM010000003.1"/>
</dbReference>
<dbReference type="Pfam" id="PF00156">
    <property type="entry name" value="Pribosyltran"/>
    <property type="match status" value="1"/>
</dbReference>
<organism evidence="2 3">
    <name type="scientific">Arthrobacter wenxiniae</name>
    <dbReference type="NCBI Taxonomy" id="2713570"/>
    <lineage>
        <taxon>Bacteria</taxon>
        <taxon>Bacillati</taxon>
        <taxon>Actinomycetota</taxon>
        <taxon>Actinomycetes</taxon>
        <taxon>Micrococcales</taxon>
        <taxon>Micrococcaceae</taxon>
        <taxon>Arthrobacter</taxon>
    </lineage>
</organism>
<keyword evidence="3" id="KW-1185">Reference proteome</keyword>
<gene>
    <name evidence="2" type="ORF">G6034_03560</name>
</gene>
<evidence type="ECO:0000313" key="2">
    <source>
        <dbReference type="EMBL" id="NVM93999.1"/>
    </source>
</evidence>
<proteinExistence type="predicted"/>
<keyword evidence="2" id="KW-0808">Transferase</keyword>
<dbReference type="EMBL" id="JAAMFM010000003">
    <property type="protein sequence ID" value="NVM93999.1"/>
    <property type="molecule type" value="Genomic_DNA"/>
</dbReference>
<dbReference type="Proteomes" id="UP000543556">
    <property type="component" value="Unassembled WGS sequence"/>
</dbReference>
<dbReference type="CDD" id="cd06223">
    <property type="entry name" value="PRTases_typeI"/>
    <property type="match status" value="1"/>
</dbReference>